<dbReference type="OrthoDB" id="9779128at2"/>
<keyword evidence="1" id="KW-0732">Signal</keyword>
<dbReference type="NCBIfam" id="TIGR00413">
    <property type="entry name" value="rlpA"/>
    <property type="match status" value="1"/>
</dbReference>
<dbReference type="SUPFAM" id="SSF110997">
    <property type="entry name" value="Sporulation related repeat"/>
    <property type="match status" value="1"/>
</dbReference>
<evidence type="ECO:0000313" key="10">
    <source>
        <dbReference type="Proteomes" id="UP000034156"/>
    </source>
</evidence>
<dbReference type="InterPro" id="IPR034718">
    <property type="entry name" value="RlpA"/>
</dbReference>
<dbReference type="PANTHER" id="PTHR34183:SF1">
    <property type="entry name" value="ENDOLYTIC PEPTIDOGLYCAN TRANSGLYCOSYLASE RLPA"/>
    <property type="match status" value="1"/>
</dbReference>
<evidence type="ECO:0000259" key="7">
    <source>
        <dbReference type="PROSITE" id="PS51724"/>
    </source>
</evidence>
<dbReference type="SUPFAM" id="SSF50685">
    <property type="entry name" value="Barwin-like endoglucanases"/>
    <property type="match status" value="1"/>
</dbReference>
<dbReference type="GO" id="GO:0042834">
    <property type="term" value="F:peptidoglycan binding"/>
    <property type="evidence" value="ECO:0007669"/>
    <property type="project" value="InterPro"/>
</dbReference>
<dbReference type="GO" id="GO:0000270">
    <property type="term" value="P:peptidoglycan metabolic process"/>
    <property type="evidence" value="ECO:0007669"/>
    <property type="project" value="UniProtKB-UniRule"/>
</dbReference>
<dbReference type="InterPro" id="IPR009009">
    <property type="entry name" value="RlpA-like_DPBB"/>
</dbReference>
<dbReference type="Pfam" id="PF05036">
    <property type="entry name" value="SPOR"/>
    <property type="match status" value="1"/>
</dbReference>
<dbReference type="Proteomes" id="UP000324176">
    <property type="component" value="Unassembled WGS sequence"/>
</dbReference>
<dbReference type="InterPro" id="IPR012997">
    <property type="entry name" value="RplA"/>
</dbReference>
<keyword evidence="3 4" id="KW-0961">Cell wall biogenesis/degradation</keyword>
<proteinExistence type="inferred from homology"/>
<reference evidence="10" key="1">
    <citation type="submission" date="2015-05" db="EMBL/GenBank/DDBJ databases">
        <title>Draft genome of Nitrosomonas communis strain Nm2.</title>
        <authorList>
            <person name="Kozlowski J.A."/>
            <person name="Kits K.D."/>
            <person name="Stein L.Y."/>
        </authorList>
    </citation>
    <scope>NUCLEOTIDE SEQUENCE [LARGE SCALE GENOMIC DNA]</scope>
    <source>
        <strain evidence="10">Nm2</strain>
    </source>
</reference>
<dbReference type="EMBL" id="CP011451">
    <property type="protein sequence ID" value="AKH37018.1"/>
    <property type="molecule type" value="Genomic_DNA"/>
</dbReference>
<dbReference type="Gene3D" id="3.30.70.1070">
    <property type="entry name" value="Sporulation related repeat"/>
    <property type="match status" value="1"/>
</dbReference>
<dbReference type="CDD" id="cd22268">
    <property type="entry name" value="DPBB_RlpA-like"/>
    <property type="match status" value="1"/>
</dbReference>
<keyword evidence="8" id="KW-0449">Lipoprotein</keyword>
<comment type="similarity">
    <text evidence="4 5">Belongs to the RlpA family.</text>
</comment>
<evidence type="ECO:0000313" key="11">
    <source>
        <dbReference type="Proteomes" id="UP000324176"/>
    </source>
</evidence>
<evidence type="ECO:0000313" key="9">
    <source>
        <dbReference type="EMBL" id="TYP93241.1"/>
    </source>
</evidence>
<dbReference type="PROSITE" id="PS51724">
    <property type="entry name" value="SPOR"/>
    <property type="match status" value="1"/>
</dbReference>
<keyword evidence="6" id="KW-1133">Transmembrane helix</keyword>
<dbReference type="InterPro" id="IPR036908">
    <property type="entry name" value="RlpA-like_sf"/>
</dbReference>
<accession>A0A0F7KD04</accession>
<organism evidence="8 10">
    <name type="scientific">Nitrosomonas communis</name>
    <dbReference type="NCBI Taxonomy" id="44574"/>
    <lineage>
        <taxon>Bacteria</taxon>
        <taxon>Pseudomonadati</taxon>
        <taxon>Pseudomonadota</taxon>
        <taxon>Betaproteobacteria</taxon>
        <taxon>Nitrosomonadales</taxon>
        <taxon>Nitrosomonadaceae</taxon>
        <taxon>Nitrosomonas</taxon>
    </lineage>
</organism>
<dbReference type="GO" id="GO:0008932">
    <property type="term" value="F:lytic endotransglycosylase activity"/>
    <property type="evidence" value="ECO:0007669"/>
    <property type="project" value="UniProtKB-UniRule"/>
</dbReference>
<dbReference type="Proteomes" id="UP000034156">
    <property type="component" value="Chromosome"/>
</dbReference>
<dbReference type="EMBL" id="VNHT01000003">
    <property type="protein sequence ID" value="TYP93241.1"/>
    <property type="molecule type" value="Genomic_DNA"/>
</dbReference>
<evidence type="ECO:0000256" key="3">
    <source>
        <dbReference type="ARBA" id="ARBA00023316"/>
    </source>
</evidence>
<keyword evidence="6" id="KW-0472">Membrane</keyword>
<dbReference type="EC" id="4.2.2.-" evidence="4"/>
<dbReference type="RefSeq" id="WP_046849113.1">
    <property type="nucleotide sequence ID" value="NZ_CP011451.1"/>
</dbReference>
<dbReference type="PANTHER" id="PTHR34183">
    <property type="entry name" value="ENDOLYTIC PEPTIDOGLYCAN TRANSGLYCOSYLASE RLPA"/>
    <property type="match status" value="1"/>
</dbReference>
<dbReference type="Gene3D" id="2.40.40.10">
    <property type="entry name" value="RlpA-like domain"/>
    <property type="match status" value="1"/>
</dbReference>
<evidence type="ECO:0000313" key="8">
    <source>
        <dbReference type="EMBL" id="AKH37018.1"/>
    </source>
</evidence>
<keyword evidence="2 4" id="KW-0456">Lyase</keyword>
<dbReference type="InterPro" id="IPR036680">
    <property type="entry name" value="SPOR-like_sf"/>
</dbReference>
<dbReference type="AlphaFoldDB" id="A0A0F7KD04"/>
<name>A0A0F7KD04_9PROT</name>
<dbReference type="FunFam" id="2.40.40.10:FF:000003">
    <property type="entry name" value="Endolytic peptidoglycan transglycosylase RlpA"/>
    <property type="match status" value="1"/>
</dbReference>
<dbReference type="HAMAP" id="MF_02071">
    <property type="entry name" value="RlpA"/>
    <property type="match status" value="1"/>
</dbReference>
<reference evidence="9 11" key="3">
    <citation type="submission" date="2019-07" db="EMBL/GenBank/DDBJ databases">
        <title>Active sludge and wastewater microbial communities from Klosterneuburg, Austria.</title>
        <authorList>
            <person name="Wagner M."/>
        </authorList>
    </citation>
    <scope>NUCLEOTIDE SEQUENCE [LARGE SCALE GENOMIC DNA]</scope>
    <source>
        <strain evidence="9 11">Nm2</strain>
    </source>
</reference>
<dbReference type="KEGG" id="nco:AAW31_03075"/>
<dbReference type="PATRIC" id="fig|44574.3.peg.729"/>
<comment type="function">
    <text evidence="4">Lytic transglycosylase with a strong preference for naked glycan strands that lack stem peptides.</text>
</comment>
<feature type="transmembrane region" description="Helical" evidence="6">
    <location>
        <begin position="12"/>
        <end position="32"/>
    </location>
</feature>
<evidence type="ECO:0000256" key="5">
    <source>
        <dbReference type="RuleBase" id="RU003495"/>
    </source>
</evidence>
<sequence>MLTNTLHSFSHRWIACSTPFIVILALIILAGCSNVSQHAGVRDKSSATSSTFFARIKGGGYYLDDGPPDNAPANLDSIPDAIPRLEPLRSANMRPYDALGQTFTPMTSLTPYTRQGVASWYGRRYHGKQTASGEVYDMFAMTAAHPTLPIPSYARVTNLKNGKSVVVRINDRGPFLANRVIDLSYTAAYKLDVLAKGSAQVKVETIIPGMASPSQNKKVASTQSPNPRNSKIYLQLGAFGSASNAHNFLSQIRSELPSTTHQTDITNENGLYKIRIGPYSNELSAKKSADEIAQRIAVKPILMVAKR</sequence>
<evidence type="ECO:0000256" key="6">
    <source>
        <dbReference type="SAM" id="Phobius"/>
    </source>
</evidence>
<protein>
    <recommendedName>
        <fullName evidence="4">Endolytic peptidoglycan transglycosylase RlpA</fullName>
        <ecNumber evidence="4">4.2.2.-</ecNumber>
    </recommendedName>
</protein>
<feature type="domain" description="SPOR" evidence="7">
    <location>
        <begin position="226"/>
        <end position="305"/>
    </location>
</feature>
<dbReference type="GO" id="GO:0071555">
    <property type="term" value="P:cell wall organization"/>
    <property type="evidence" value="ECO:0007669"/>
    <property type="project" value="UniProtKB-KW"/>
</dbReference>
<gene>
    <name evidence="4" type="primary">rlpA</name>
    <name evidence="8" type="ORF">AAW31_03075</name>
    <name evidence="9" type="ORF">BCL69_100351</name>
</gene>
<keyword evidence="10" id="KW-1185">Reference proteome</keyword>
<evidence type="ECO:0000256" key="2">
    <source>
        <dbReference type="ARBA" id="ARBA00023239"/>
    </source>
</evidence>
<dbReference type="InterPro" id="IPR007730">
    <property type="entry name" value="SPOR-like_dom"/>
</dbReference>
<keyword evidence="6" id="KW-0812">Transmembrane</keyword>
<evidence type="ECO:0000256" key="1">
    <source>
        <dbReference type="ARBA" id="ARBA00022729"/>
    </source>
</evidence>
<evidence type="ECO:0000256" key="4">
    <source>
        <dbReference type="HAMAP-Rule" id="MF_02071"/>
    </source>
</evidence>
<reference evidence="8 10" key="2">
    <citation type="journal article" date="2016" name="Genome Announc.">
        <title>Genome Sequence of Nitrosomonas communis Strain Nm2, a Mesophilic Ammonia-Oxidizing Bacterium Isolated from Mediterranean Soil.</title>
        <authorList>
            <person name="Kozlowski J.A."/>
            <person name="Kits K.D."/>
            <person name="Stein L.Y."/>
        </authorList>
    </citation>
    <scope>NUCLEOTIDE SEQUENCE [LARGE SCALE GENOMIC DNA]</scope>
    <source>
        <strain evidence="8 10">Nm2</strain>
    </source>
</reference>
<dbReference type="Pfam" id="PF03330">
    <property type="entry name" value="DPBB_1"/>
    <property type="match status" value="1"/>
</dbReference>